<reference evidence="1" key="1">
    <citation type="submission" date="2011-11" db="EMBL/GenBank/DDBJ databases">
        <title>The Genome Sequence of Fusarium oxysporum II5.</title>
        <authorList>
            <consortium name="The Broad Institute Genome Sequencing Platform"/>
            <person name="Ma L.-J."/>
            <person name="Gale L.R."/>
            <person name="Schwartz D.C."/>
            <person name="Zhou S."/>
            <person name="Corby-Kistler H."/>
            <person name="Young S.K."/>
            <person name="Zeng Q."/>
            <person name="Gargeya S."/>
            <person name="Fitzgerald M."/>
            <person name="Haas B."/>
            <person name="Abouelleil A."/>
            <person name="Alvarado L."/>
            <person name="Arachchi H.M."/>
            <person name="Berlin A."/>
            <person name="Brown A."/>
            <person name="Chapman S.B."/>
            <person name="Chen Z."/>
            <person name="Dunbar C."/>
            <person name="Freedman E."/>
            <person name="Gearin G."/>
            <person name="Goldberg J."/>
            <person name="Griggs A."/>
            <person name="Gujja S."/>
            <person name="Heiman D."/>
            <person name="Howarth C."/>
            <person name="Larson L."/>
            <person name="Lui A."/>
            <person name="MacDonald P.J.P."/>
            <person name="Montmayeur A."/>
            <person name="Murphy C."/>
            <person name="Neiman D."/>
            <person name="Pearson M."/>
            <person name="Priest M."/>
            <person name="Roberts A."/>
            <person name="Saif S."/>
            <person name="Shea T."/>
            <person name="Shenoy N."/>
            <person name="Sisk P."/>
            <person name="Stolte C."/>
            <person name="Sykes S."/>
            <person name="Wortman J."/>
            <person name="Nusbaum C."/>
            <person name="Birren B."/>
        </authorList>
    </citation>
    <scope>NUCLEOTIDE SEQUENCE [LARGE SCALE GENOMIC DNA]</scope>
    <source>
        <strain evidence="1">54006</strain>
    </source>
</reference>
<evidence type="ECO:0000313" key="1">
    <source>
        <dbReference type="EMBL" id="EXL89834.1"/>
    </source>
</evidence>
<dbReference type="GeneID" id="42042057"/>
<proteinExistence type="predicted"/>
<accession>X0JYA9</accession>
<gene>
    <name evidence="1" type="ORF">FOIG_16882</name>
</gene>
<dbReference type="RefSeq" id="XP_031051924.1">
    <property type="nucleotide sequence ID" value="XM_031218362.1"/>
</dbReference>
<dbReference type="Proteomes" id="UP000030685">
    <property type="component" value="Unassembled WGS sequence"/>
</dbReference>
<dbReference type="HOGENOM" id="CLU_3406432_0_0_1"/>
<organism evidence="1">
    <name type="scientific">Fusarium odoratissimum (strain NRRL 54006)</name>
    <dbReference type="NCBI Taxonomy" id="1089451"/>
    <lineage>
        <taxon>Eukaryota</taxon>
        <taxon>Fungi</taxon>
        <taxon>Dikarya</taxon>
        <taxon>Ascomycota</taxon>
        <taxon>Pezizomycotina</taxon>
        <taxon>Sordariomycetes</taxon>
        <taxon>Hypocreomycetidae</taxon>
        <taxon>Hypocreales</taxon>
        <taxon>Nectriaceae</taxon>
        <taxon>Fusarium</taxon>
        <taxon>Fusarium oxysporum species complex</taxon>
        <taxon>Fusarium oxysporum f. sp. cubense (strain race 4)</taxon>
    </lineage>
</organism>
<sequence>MTALTQTTWPRLVPYSTPHTRDQIPAFFGF</sequence>
<dbReference type="VEuPathDB" id="FungiDB:FOIG_16882"/>
<reference evidence="1" key="2">
    <citation type="submission" date="2014-03" db="EMBL/GenBank/DDBJ databases">
        <title>The Genome Annotation of Fusarium oxysporum II5.</title>
        <authorList>
            <consortium name="The Broad Institute Genomics Platform"/>
            <person name="Ma L.-J."/>
            <person name="Corby-Kistler H."/>
            <person name="Broz K."/>
            <person name="Gale L.R."/>
            <person name="Jonkers W."/>
            <person name="O'Donnell K."/>
            <person name="Ploetz R."/>
            <person name="Steinberg C."/>
            <person name="Schwartz D.C."/>
            <person name="VanEtten H."/>
            <person name="Zhou S."/>
            <person name="Young S.K."/>
            <person name="Zeng Q."/>
            <person name="Gargeya S."/>
            <person name="Fitzgerald M."/>
            <person name="Abouelleil A."/>
            <person name="Alvarado L."/>
            <person name="Chapman S.B."/>
            <person name="Gainer-Dewar J."/>
            <person name="Goldberg J."/>
            <person name="Griggs A."/>
            <person name="Gujja S."/>
            <person name="Hansen M."/>
            <person name="Howarth C."/>
            <person name="Imamovic A."/>
            <person name="Ireland A."/>
            <person name="Larimer J."/>
            <person name="McCowan C."/>
            <person name="Murphy C."/>
            <person name="Pearson M."/>
            <person name="Poon T.W."/>
            <person name="Priest M."/>
            <person name="Roberts A."/>
            <person name="Saif S."/>
            <person name="Shea T."/>
            <person name="Sykes S."/>
            <person name="Wortman J."/>
            <person name="Nusbaum C."/>
            <person name="Birren B."/>
        </authorList>
    </citation>
    <scope>NUCLEOTIDE SEQUENCE</scope>
    <source>
        <strain evidence="1">54006</strain>
    </source>
</reference>
<dbReference type="AlphaFoldDB" id="X0JYA9"/>
<protein>
    <submittedName>
        <fullName evidence="1">Uncharacterized protein</fullName>
    </submittedName>
</protein>
<name>X0JYA9_FUSO5</name>
<dbReference type="EMBL" id="KK036313">
    <property type="protein sequence ID" value="EXL89834.1"/>
    <property type="molecule type" value="Genomic_DNA"/>
</dbReference>